<feature type="region of interest" description="Disordered" evidence="6">
    <location>
        <begin position="919"/>
        <end position="950"/>
    </location>
</feature>
<dbReference type="InterPro" id="IPR027417">
    <property type="entry name" value="P-loop_NTPase"/>
</dbReference>
<organism evidence="7 8">
    <name type="scientific">Tilletia indica</name>
    <dbReference type="NCBI Taxonomy" id="43049"/>
    <lineage>
        <taxon>Eukaryota</taxon>
        <taxon>Fungi</taxon>
        <taxon>Dikarya</taxon>
        <taxon>Basidiomycota</taxon>
        <taxon>Ustilaginomycotina</taxon>
        <taxon>Exobasidiomycetes</taxon>
        <taxon>Tilletiales</taxon>
        <taxon>Tilletiaceae</taxon>
        <taxon>Tilletia</taxon>
    </lineage>
</organism>
<dbReference type="AlphaFoldDB" id="A0A177TVD4"/>
<evidence type="ECO:0000256" key="5">
    <source>
        <dbReference type="PROSITE-ProRule" id="PRU00283"/>
    </source>
</evidence>
<feature type="binding site" evidence="5">
    <location>
        <begin position="571"/>
        <end position="578"/>
    </location>
    <ligand>
        <name>ATP</name>
        <dbReference type="ChEBI" id="CHEBI:30616"/>
    </ligand>
</feature>
<dbReference type="GO" id="GO:0005874">
    <property type="term" value="C:microtubule"/>
    <property type="evidence" value="ECO:0007669"/>
    <property type="project" value="TreeGrafter"/>
</dbReference>
<evidence type="ECO:0000313" key="8">
    <source>
        <dbReference type="Proteomes" id="UP000077521"/>
    </source>
</evidence>
<proteinExistence type="inferred from homology"/>
<dbReference type="GO" id="GO:0000278">
    <property type="term" value="P:mitotic cell cycle"/>
    <property type="evidence" value="ECO:0007669"/>
    <property type="project" value="TreeGrafter"/>
</dbReference>
<keyword evidence="8" id="KW-1185">Reference proteome</keyword>
<gene>
    <name evidence="7" type="ORF">A4X13_0g1616</name>
</gene>
<feature type="region of interest" description="Disordered" evidence="6">
    <location>
        <begin position="270"/>
        <end position="431"/>
    </location>
</feature>
<dbReference type="SMART" id="SM00129">
    <property type="entry name" value="KISc"/>
    <property type="match status" value="1"/>
</dbReference>
<accession>A0A177TVD4</accession>
<dbReference type="GO" id="GO:0008017">
    <property type="term" value="F:microtubule binding"/>
    <property type="evidence" value="ECO:0007669"/>
    <property type="project" value="InterPro"/>
</dbReference>
<dbReference type="PRINTS" id="PR00380">
    <property type="entry name" value="KINESINHEAVY"/>
</dbReference>
<protein>
    <submittedName>
        <fullName evidence="7">Uncharacterized protein</fullName>
    </submittedName>
</protein>
<reference evidence="7" key="2">
    <citation type="journal article" date="2019" name="IMA Fungus">
        <title>Genome sequencing and comparison of five Tilletia species to identify candidate genes for the detection of regulated species infecting wheat.</title>
        <authorList>
            <person name="Nguyen H.D.T."/>
            <person name="Sultana T."/>
            <person name="Kesanakurti P."/>
            <person name="Hambleton S."/>
        </authorList>
    </citation>
    <scope>NUCLEOTIDE SEQUENCE</scope>
    <source>
        <strain evidence="7">DAOMC 236416</strain>
    </source>
</reference>
<dbReference type="GO" id="GO:0003777">
    <property type="term" value="F:microtubule motor activity"/>
    <property type="evidence" value="ECO:0007669"/>
    <property type="project" value="InterPro"/>
</dbReference>
<feature type="region of interest" description="Disordered" evidence="6">
    <location>
        <begin position="1082"/>
        <end position="1107"/>
    </location>
</feature>
<dbReference type="InterPro" id="IPR036961">
    <property type="entry name" value="Kinesin_motor_dom_sf"/>
</dbReference>
<dbReference type="EMBL" id="LWDF02000066">
    <property type="protein sequence ID" value="KAE8258545.1"/>
    <property type="molecule type" value="Genomic_DNA"/>
</dbReference>
<dbReference type="Pfam" id="PF00225">
    <property type="entry name" value="Kinesin"/>
    <property type="match status" value="1"/>
</dbReference>
<comment type="caution">
    <text evidence="7">The sequence shown here is derived from an EMBL/GenBank/DDBJ whole genome shotgun (WGS) entry which is preliminary data.</text>
</comment>
<name>A0A177TVD4_9BASI</name>
<evidence type="ECO:0000313" key="7">
    <source>
        <dbReference type="EMBL" id="KAE8258545.1"/>
    </source>
</evidence>
<keyword evidence="4 5" id="KW-0505">Motor protein</keyword>
<feature type="region of interest" description="Disordered" evidence="6">
    <location>
        <begin position="84"/>
        <end position="142"/>
    </location>
</feature>
<evidence type="ECO:0000256" key="2">
    <source>
        <dbReference type="ARBA" id="ARBA00022840"/>
    </source>
</evidence>
<dbReference type="PANTHER" id="PTHR47968">
    <property type="entry name" value="CENTROMERE PROTEIN E"/>
    <property type="match status" value="1"/>
</dbReference>
<dbReference type="GO" id="GO:0005524">
    <property type="term" value="F:ATP binding"/>
    <property type="evidence" value="ECO:0007669"/>
    <property type="project" value="UniProtKB-UniRule"/>
</dbReference>
<evidence type="ECO:0000256" key="4">
    <source>
        <dbReference type="ARBA" id="ARBA00023175"/>
    </source>
</evidence>
<dbReference type="PROSITE" id="PS50067">
    <property type="entry name" value="KINESIN_MOTOR_2"/>
    <property type="match status" value="1"/>
</dbReference>
<comment type="similarity">
    <text evidence="5">Belongs to the TRAFAC class myosin-kinesin ATPase superfamily. Kinesin family.</text>
</comment>
<dbReference type="PANTHER" id="PTHR47968:SF75">
    <property type="entry name" value="CENTROMERE-ASSOCIATED PROTEIN E"/>
    <property type="match status" value="1"/>
</dbReference>
<dbReference type="InterPro" id="IPR001752">
    <property type="entry name" value="Kinesin_motor_dom"/>
</dbReference>
<dbReference type="InterPro" id="IPR027640">
    <property type="entry name" value="Kinesin-like_fam"/>
</dbReference>
<feature type="compositionally biased region" description="Polar residues" evidence="6">
    <location>
        <begin position="1082"/>
        <end position="1097"/>
    </location>
</feature>
<keyword evidence="1 5" id="KW-0547">Nucleotide-binding</keyword>
<evidence type="ECO:0000256" key="6">
    <source>
        <dbReference type="SAM" id="MobiDB-lite"/>
    </source>
</evidence>
<dbReference type="InterPro" id="IPR019821">
    <property type="entry name" value="Kinesin_motor_CS"/>
</dbReference>
<sequence length="1127" mass="119727">MPDTSLSIDPFHRPPSPESGILPDREEQPLLGGSLLRSGSGSNKNSNPGLGLTTVPSVVDLGAPTTARVLRSGRTVTGPTKMAVRVGVDIESPKGSPGRSAPFMPNRKRSTKTMAGSGKSSNGSDEMDHQGQGQGQQHARMGSTGSDYLYAVTAAALSSGGKAAQVGSNTLLAEAAAAGGGGGGGVPLMRSSSVGMGPSSTARARVGVNVTTGTTEVGANLGYGGGGGGHTQSSTSSSSLASTVASYGGGGGGVVVDDRYLRDGSGRQNVALQHHQARSGSPSRPASPVKENGGFRMAAGAGGGGLSRPLARQNSGALKNRPLSMYDLPSSNSTPFLPPGSNNNAPTQDAIAKKRKQLASAKRLRDAREGNLVASVSGSTNNAGSTPPSSLRSRHRESPSSPVRNHSSRRGVPPMPSHHHQRGLSLPDLDSAQPSVLDSIAMPVMDEEEEGDTSFVYDADRQGAQTHGEADPFQVDGEGGGGVAEDSVQVHVRIRPPHGEDDDLAWDAYSGGRSVSLVQHLAQSRVAITTTSFAFDGVHTSSANKPIYLSVARPLIRSVLDGYDAVVFAYGQTGSGKTWTLSGDDEGREPGLIPRAIKDIFAGIRQASTTREFLIRVSYMEVYNEQLKDLLMPSNSPQVRDETRGGRRGTVVKPLQEEIVTTPAQVMALLALGQANRHVGATDWNERSSRSHTAFKMTIESWERISDEPWATEFDPDRVPGSPAKQRTQGRTVRVSELSMIDLAGSERYVSKGGSAARSEGSAINKSLLCLGRVISALSSPKEGQFVPFRDSKLTRILQNSLSGNARVAVVCTLNPNSTAVEESLSTLSFAKRVKKVALNAQRNEIDAVASLGTEGQALLHRYRSEAESLRKKVCELQVQAARTVDDAGNATPMVPLNDERIQELRHRLEQIGGLIMVGGGEDEEEEEDEADGRQSPSKRPMSPTKRGFRFDEGVPALQEKLFKANTRVRELEGRLAGRPSLPPASLAEVDKDALIRQLKKQVLELELVCEAQAAEGPLPKTKEDVEMEWKKKVDGLQAELGKRDRYILDLSRECHSLRNTNRQLMRIAHLDAASAILNLGSPNAGGSTPKPLTSTPAFGPTTPPRRVRVPRRSVSMMALTDESRLM</sequence>
<feature type="compositionally biased region" description="Polar residues" evidence="6">
    <location>
        <begin position="112"/>
        <end position="124"/>
    </location>
</feature>
<keyword evidence="2 5" id="KW-0067">ATP-binding</keyword>
<dbReference type="Proteomes" id="UP000077521">
    <property type="component" value="Unassembled WGS sequence"/>
</dbReference>
<feature type="compositionally biased region" description="Acidic residues" evidence="6">
    <location>
        <begin position="921"/>
        <end position="931"/>
    </location>
</feature>
<feature type="region of interest" description="Disordered" evidence="6">
    <location>
        <begin position="1"/>
        <end position="57"/>
    </location>
</feature>
<dbReference type="PROSITE" id="PS00411">
    <property type="entry name" value="KINESIN_MOTOR_1"/>
    <property type="match status" value="1"/>
</dbReference>
<evidence type="ECO:0000256" key="1">
    <source>
        <dbReference type="ARBA" id="ARBA00022741"/>
    </source>
</evidence>
<feature type="compositionally biased region" description="Low complexity" evidence="6">
    <location>
        <begin position="278"/>
        <end position="299"/>
    </location>
</feature>
<dbReference type="SUPFAM" id="SSF52540">
    <property type="entry name" value="P-loop containing nucleoside triphosphate hydrolases"/>
    <property type="match status" value="1"/>
</dbReference>
<reference evidence="7" key="1">
    <citation type="submission" date="2016-04" db="EMBL/GenBank/DDBJ databases">
        <authorList>
            <person name="Nguyen H.D."/>
            <person name="Samba Siva P."/>
            <person name="Cullis J."/>
            <person name="Levesque C.A."/>
            <person name="Hambleton S."/>
        </authorList>
    </citation>
    <scope>NUCLEOTIDE SEQUENCE</scope>
    <source>
        <strain evidence="7">DAOMC 236416</strain>
    </source>
</reference>
<feature type="compositionally biased region" description="Low complexity" evidence="6">
    <location>
        <begin position="30"/>
        <end position="52"/>
    </location>
</feature>
<keyword evidence="3" id="KW-0175">Coiled coil</keyword>
<feature type="compositionally biased region" description="Polar residues" evidence="6">
    <location>
        <begin position="329"/>
        <end position="347"/>
    </location>
</feature>
<evidence type="ECO:0000256" key="3">
    <source>
        <dbReference type="ARBA" id="ARBA00023054"/>
    </source>
</evidence>
<dbReference type="GO" id="GO:0007018">
    <property type="term" value="P:microtubule-based movement"/>
    <property type="evidence" value="ECO:0007669"/>
    <property type="project" value="InterPro"/>
</dbReference>
<feature type="compositionally biased region" description="Polar residues" evidence="6">
    <location>
        <begin position="374"/>
        <end position="391"/>
    </location>
</feature>
<dbReference type="Gene3D" id="3.40.850.10">
    <property type="entry name" value="Kinesin motor domain"/>
    <property type="match status" value="1"/>
</dbReference>